<dbReference type="InterPro" id="IPR020558">
    <property type="entry name" value="DiOHA_6PGluconate_deHydtase_CS"/>
</dbReference>
<dbReference type="Gene3D" id="3.50.30.80">
    <property type="entry name" value="IlvD/EDD C-terminal domain-like"/>
    <property type="match status" value="1"/>
</dbReference>
<name>A0ABX2DKY8_9BACL</name>
<sequence>MTVQELMKEDVIEAVPVHTAAEGPAGQLPITGEVLRNAPSGEIFGMTQNAGMGWNPLLLNRPQYLILGTMGGIRREDGSPLALGYHTGHWEIGVMMEEIAEEITAIEGIPFAGYVSDPCDGRSQGTTGMFDSLPYRNDAAIVLRRLIRSLPTRKGVVGVATCDKGLPAMLLAIAGMHKLPGIIVPGGVTLPPVDGEDAGKVQSIGARYSNGELSLEEAADLGCRACATPGGGCQFLGTAATAQVIAEALGMALPHSALSPSGQPVWKNIGRQSARALQQMDQNGIVMSDILTDQAIQNAMVLHAAFGGSTNLLLHLPAIAHAAGLKVPTVEDWNRINRMVPRLVSVLPNGPVPHPTIRVFLAGGVPEVMLHLRKLGLIDESVLTVTGRTLGENLDWWETSQRRTEMRQRLLEADGVDPDSVIMSPEEAKRQGMASTMTFPTGNLCPEGAVIKSAAIDPAVLDSEGVYRHTGRVKVFTTERAAIRSIKLGMVQAGDILAVIGRGPSGTGMEETYQLTSALKHLPYGKYVTLITDARFSGVSTGACIGHMGPEALAGGPLGKLRDNDWIEVLIDTVRLEGSVNLVGEGEEPLSKEAGTLILASRTPHPGLAVDPGLPDDTRLWAALQAASGGTWQGCIYDTDKIIALLEAGRQALGEK</sequence>
<evidence type="ECO:0000256" key="4">
    <source>
        <dbReference type="ARBA" id="ARBA00023239"/>
    </source>
</evidence>
<evidence type="ECO:0000256" key="1">
    <source>
        <dbReference type="ARBA" id="ARBA00006486"/>
    </source>
</evidence>
<keyword evidence="2" id="KW-0408">Iron</keyword>
<comment type="similarity">
    <text evidence="1">Belongs to the IlvD/Edd family.</text>
</comment>
<keyword evidence="3" id="KW-0411">Iron-sulfur</keyword>
<evidence type="ECO:0000256" key="3">
    <source>
        <dbReference type="ARBA" id="ARBA00023014"/>
    </source>
</evidence>
<evidence type="ECO:0000256" key="2">
    <source>
        <dbReference type="ARBA" id="ARBA00022714"/>
    </source>
</evidence>
<organism evidence="8 9">
    <name type="scientific">Paenibacillus tritici</name>
    <dbReference type="NCBI Taxonomy" id="1873425"/>
    <lineage>
        <taxon>Bacteria</taxon>
        <taxon>Bacillati</taxon>
        <taxon>Bacillota</taxon>
        <taxon>Bacilli</taxon>
        <taxon>Bacillales</taxon>
        <taxon>Paenibacillaceae</taxon>
        <taxon>Paenibacillus</taxon>
    </lineage>
</organism>
<reference evidence="8 9" key="1">
    <citation type="submission" date="2020-05" db="EMBL/GenBank/DDBJ databases">
        <title>Paenibacillus glebae, sp. nov., Paenibacillus humi sp. nov., Paenibacillus pedi sp. nov., Paenibacillus terrestris sp. nov. and Paenibacillus terricola sp. nov., isolated from a forest top soil sample.</title>
        <authorList>
            <person name="Qi S."/>
            <person name="Carlier A."/>
            <person name="Cnockaert M."/>
            <person name="Vandamme P."/>
        </authorList>
    </citation>
    <scope>NUCLEOTIDE SEQUENCE [LARGE SCALE GENOMIC DNA]</scope>
    <source>
        <strain evidence="8 9">LMG 29502</strain>
    </source>
</reference>
<keyword evidence="5" id="KW-0100">Branched-chain amino acid biosynthesis</keyword>
<dbReference type="SUPFAM" id="SSF143975">
    <property type="entry name" value="IlvD/EDD N-terminal domain-like"/>
    <property type="match status" value="1"/>
</dbReference>
<dbReference type="InterPro" id="IPR042096">
    <property type="entry name" value="Dihydro-acid_dehy_C"/>
</dbReference>
<dbReference type="Pfam" id="PF00920">
    <property type="entry name" value="ILVD_EDD_N"/>
    <property type="match status" value="1"/>
</dbReference>
<dbReference type="PANTHER" id="PTHR43661">
    <property type="entry name" value="D-XYLONATE DEHYDRATASE"/>
    <property type="match status" value="1"/>
</dbReference>
<dbReference type="GO" id="GO:0050401">
    <property type="term" value="F:xylonate dehydratase activity"/>
    <property type="evidence" value="ECO:0007669"/>
    <property type="project" value="UniProtKB-EC"/>
</dbReference>
<accession>A0ABX2DKY8</accession>
<dbReference type="EC" id="4.2.1.82" evidence="8"/>
<evidence type="ECO:0000313" key="8">
    <source>
        <dbReference type="EMBL" id="NQX45115.1"/>
    </source>
</evidence>
<dbReference type="PROSITE" id="PS00886">
    <property type="entry name" value="ILVD_EDD_1"/>
    <property type="match status" value="1"/>
</dbReference>
<keyword evidence="2" id="KW-0479">Metal-binding</keyword>
<proteinExistence type="inferred from homology"/>
<keyword evidence="9" id="KW-1185">Reference proteome</keyword>
<keyword evidence="4 8" id="KW-0456">Lyase</keyword>
<feature type="domain" description="Dihydroxy-acid/6-phosphogluconate dehydratase C-terminal" evidence="7">
    <location>
        <begin position="438"/>
        <end position="580"/>
    </location>
</feature>
<keyword evidence="2" id="KW-0001">2Fe-2S</keyword>
<dbReference type="NCBIfam" id="TIGR03432">
    <property type="entry name" value="yjhG_yagF"/>
    <property type="match status" value="1"/>
</dbReference>
<dbReference type="PANTHER" id="PTHR43661:SF3">
    <property type="entry name" value="D-XYLONATE DEHYDRATASE YAGF-RELATED"/>
    <property type="match status" value="1"/>
</dbReference>
<dbReference type="InterPro" id="IPR037237">
    <property type="entry name" value="IlvD/EDD_N"/>
</dbReference>
<dbReference type="Proteomes" id="UP000711047">
    <property type="component" value="Unassembled WGS sequence"/>
</dbReference>
<comment type="caution">
    <text evidence="8">The sequence shown here is derived from an EMBL/GenBank/DDBJ whole genome shotgun (WGS) entry which is preliminary data.</text>
</comment>
<feature type="domain" description="Dihydroxy-acid/6-phosphogluconate dehydratase N-terminal" evidence="6">
    <location>
        <begin position="86"/>
        <end position="393"/>
    </location>
</feature>
<protein>
    <submittedName>
        <fullName evidence="8">YjhG/YagF family D-xylonate dehydratase</fullName>
        <ecNumber evidence="8">4.2.1.82</ecNumber>
    </submittedName>
</protein>
<keyword evidence="5" id="KW-0028">Amino-acid biosynthesis</keyword>
<dbReference type="SUPFAM" id="SSF52016">
    <property type="entry name" value="LeuD/IlvD-like"/>
    <property type="match status" value="1"/>
</dbReference>
<gene>
    <name evidence="8" type="ORF">HQN87_07210</name>
</gene>
<dbReference type="EMBL" id="JABMKX010000003">
    <property type="protein sequence ID" value="NQX45115.1"/>
    <property type="molecule type" value="Genomic_DNA"/>
</dbReference>
<dbReference type="InterPro" id="IPR017798">
    <property type="entry name" value="Dehydratase_YjhG/YagF"/>
</dbReference>
<evidence type="ECO:0000313" key="9">
    <source>
        <dbReference type="Proteomes" id="UP000711047"/>
    </source>
</evidence>
<dbReference type="InterPro" id="IPR056740">
    <property type="entry name" value="ILV_EDD_C"/>
</dbReference>
<evidence type="ECO:0000256" key="5">
    <source>
        <dbReference type="ARBA" id="ARBA00023304"/>
    </source>
</evidence>
<evidence type="ECO:0000259" key="6">
    <source>
        <dbReference type="Pfam" id="PF00920"/>
    </source>
</evidence>
<dbReference type="InterPro" id="IPR000581">
    <property type="entry name" value="ILV_EDD_N"/>
</dbReference>
<evidence type="ECO:0000259" key="7">
    <source>
        <dbReference type="Pfam" id="PF24877"/>
    </source>
</evidence>
<dbReference type="Pfam" id="PF24877">
    <property type="entry name" value="ILV_EDD_C"/>
    <property type="match status" value="1"/>
</dbReference>